<accession>A0AAJ6FGH1</accession>
<gene>
    <name evidence="1" type="ORF">MEJ65_00585</name>
</gene>
<proteinExistence type="predicted"/>
<dbReference type="AlphaFoldDB" id="A0AAJ6FGH1"/>
<dbReference type="RefSeq" id="WP_280956205.1">
    <property type="nucleotide sequence ID" value="NZ_CP092148.1"/>
</dbReference>
<dbReference type="EMBL" id="CP092148">
    <property type="protein sequence ID" value="WGS67155.1"/>
    <property type="molecule type" value="Genomic_DNA"/>
</dbReference>
<evidence type="ECO:0000313" key="1">
    <source>
        <dbReference type="EMBL" id="WGS67155.1"/>
    </source>
</evidence>
<sequence>MIPSEIKILLLIFILKDVFFNITSFKKIKEKKILFLIKTKPMLFFTM</sequence>
<protein>
    <submittedName>
        <fullName evidence="1">Uncharacterized protein</fullName>
    </submittedName>
</protein>
<dbReference type="Proteomes" id="UP001237869">
    <property type="component" value="Chromosome"/>
</dbReference>
<organism evidence="1 2">
    <name type="scientific">Carsonella ruddii</name>
    <dbReference type="NCBI Taxonomy" id="114186"/>
    <lineage>
        <taxon>Bacteria</taxon>
        <taxon>Pseudomonadati</taxon>
        <taxon>Pseudomonadota</taxon>
        <taxon>Gammaproteobacteria</taxon>
        <taxon>Oceanospirillales</taxon>
        <taxon>Halomonadaceae</taxon>
        <taxon>Zymobacter group</taxon>
        <taxon>Candidatus Carsonella</taxon>
    </lineage>
</organism>
<name>A0AAJ6FGH1_CARRU</name>
<evidence type="ECO:0000313" key="2">
    <source>
        <dbReference type="Proteomes" id="UP001237869"/>
    </source>
</evidence>
<reference evidence="1" key="1">
    <citation type="submission" date="2022-02" db="EMBL/GenBank/DDBJ databases">
        <title>Long-read sequencing of the primary endosymbionts of Cacopsylla melanoneura.</title>
        <authorList>
            <person name="Dittmer J."/>
            <person name="Corretto E."/>
            <person name="Stauffer C."/>
            <person name="Schuler H."/>
        </authorList>
    </citation>
    <scope>NUCLEOTIDE SEQUENCE</scope>
    <source>
        <strain evidence="1">Cmel4</strain>
    </source>
</reference>